<name>A0A5C2HA83_9BACT</name>
<dbReference type="InterPro" id="IPR009056">
    <property type="entry name" value="Cyt_c-like_dom"/>
</dbReference>
<evidence type="ECO:0000313" key="1">
    <source>
        <dbReference type="EMBL" id="QEP33744.1"/>
    </source>
</evidence>
<dbReference type="InterPro" id="IPR036909">
    <property type="entry name" value="Cyt_c-like_dom_sf"/>
</dbReference>
<reference evidence="1 2" key="3">
    <citation type="submission" date="2019-09" db="EMBL/GenBank/DDBJ databases">
        <title>Taxonomic note: a critical rebuttal of the proposed division of the genus Arcobacter into six genera, emended descriptions of Arcobacter anaerophilus and the genus Arcobacter, and an assessment of genus-level boundaries for Epsilonproteobacteria using in silico genomic comparator tools.</title>
        <authorList>
            <person name="On S.L.W."/>
            <person name="Miller W.G."/>
            <person name="Biggs P."/>
            <person name="Cornelius A."/>
            <person name="Vandamme P."/>
        </authorList>
    </citation>
    <scope>NUCLEOTIDE SEQUENCE [LARGE SCALE GENOMIC DNA]</scope>
    <source>
        <strain evidence="1 2">LMG 26638</strain>
    </source>
</reference>
<dbReference type="KEGG" id="apai:APAC_0595"/>
<dbReference type="Gene3D" id="3.40.30.10">
    <property type="entry name" value="Glutaredoxin"/>
    <property type="match status" value="1"/>
</dbReference>
<dbReference type="GO" id="GO:0020037">
    <property type="term" value="F:heme binding"/>
    <property type="evidence" value="ECO:0007669"/>
    <property type="project" value="InterPro"/>
</dbReference>
<dbReference type="SUPFAM" id="SSF46626">
    <property type="entry name" value="Cytochrome c"/>
    <property type="match status" value="1"/>
</dbReference>
<proteinExistence type="predicted"/>
<reference evidence="1 2" key="1">
    <citation type="submission" date="2019-09" db="EMBL/GenBank/DDBJ databases">
        <title>Complete genome sequencing of four Arcobacter species reveals a diverse suite of mobile elements.</title>
        <authorList>
            <person name="Miller W.G."/>
            <person name="Yee E."/>
            <person name="Bono J.L."/>
        </authorList>
    </citation>
    <scope>NUCLEOTIDE SEQUENCE [LARGE SCALE GENOMIC DNA]</scope>
    <source>
        <strain evidence="1 2">LMG 26638</strain>
    </source>
</reference>
<dbReference type="Pfam" id="PF13098">
    <property type="entry name" value="Thioredoxin_2"/>
    <property type="match status" value="1"/>
</dbReference>
<dbReference type="PROSITE" id="PS51352">
    <property type="entry name" value="THIOREDOXIN_2"/>
    <property type="match status" value="1"/>
</dbReference>
<dbReference type="PROSITE" id="PS51007">
    <property type="entry name" value="CYTC"/>
    <property type="match status" value="1"/>
</dbReference>
<evidence type="ECO:0000313" key="2">
    <source>
        <dbReference type="Proteomes" id="UP000322726"/>
    </source>
</evidence>
<dbReference type="Proteomes" id="UP000322726">
    <property type="component" value="Chromosome"/>
</dbReference>
<dbReference type="InterPro" id="IPR013766">
    <property type="entry name" value="Thioredoxin_domain"/>
</dbReference>
<dbReference type="Gene3D" id="1.10.760.10">
    <property type="entry name" value="Cytochrome c-like domain"/>
    <property type="match status" value="1"/>
</dbReference>
<organism evidence="1 2">
    <name type="scientific">Malaciobacter pacificus</name>
    <dbReference type="NCBI Taxonomy" id="1080223"/>
    <lineage>
        <taxon>Bacteria</taxon>
        <taxon>Pseudomonadati</taxon>
        <taxon>Campylobacterota</taxon>
        <taxon>Epsilonproteobacteria</taxon>
        <taxon>Campylobacterales</taxon>
        <taxon>Arcobacteraceae</taxon>
        <taxon>Malaciobacter</taxon>
    </lineage>
</organism>
<sequence length="266" mass="31302">MFKKPLLIISMLCFNLFASSEYEEGKKVFEAKCSSCHTSYVSINKLKENFFEKNNKLLNLKAPTVNMLAYAIMDSSKKIGDPTDPEMRQIEIEEFLKSYLEKPDIFNSICDEHILKFYDVKPSMKGELSDDDYINLSYFFMEYKENLDIKQEIVLDSDFDEDEIILNAQKDNKLIMVYATSQDCYFCRKMEKNVLSYNDIKKQIDKNYIYIKVDVEKMGLPFNLVEKYKKITPSFFVLDSDGKFITQYPGSWTKSDFKEILQENIK</sequence>
<dbReference type="SUPFAM" id="SSF52833">
    <property type="entry name" value="Thioredoxin-like"/>
    <property type="match status" value="1"/>
</dbReference>
<dbReference type="AlphaFoldDB" id="A0A5C2HA83"/>
<dbReference type="InterPro" id="IPR012336">
    <property type="entry name" value="Thioredoxin-like_fold"/>
</dbReference>
<keyword evidence="2" id="KW-1185">Reference proteome</keyword>
<accession>A0A5C2HA83</accession>
<reference evidence="2" key="2">
    <citation type="submission" date="2019-09" db="EMBL/GenBank/DDBJ databases">
        <title>Complete genome sequencing of four Arcobacter species reveals a diverse suite of mobile elements.</title>
        <authorList>
            <person name="On S.L.W."/>
            <person name="Miller W.G."/>
            <person name="Biggs P."/>
            <person name="Cornelius A."/>
            <person name="Vandamme P."/>
        </authorList>
    </citation>
    <scope>NUCLEOTIDE SEQUENCE [LARGE SCALE GENOMIC DNA]</scope>
    <source>
        <strain evidence="2">LMG 26638</strain>
    </source>
</reference>
<dbReference type="GO" id="GO:0009055">
    <property type="term" value="F:electron transfer activity"/>
    <property type="evidence" value="ECO:0007669"/>
    <property type="project" value="InterPro"/>
</dbReference>
<gene>
    <name evidence="1" type="ORF">APAC_0595</name>
</gene>
<dbReference type="RefSeq" id="WP_170170096.1">
    <property type="nucleotide sequence ID" value="NZ_BMEF01000002.1"/>
</dbReference>
<dbReference type="InterPro" id="IPR036249">
    <property type="entry name" value="Thioredoxin-like_sf"/>
</dbReference>
<protein>
    <submittedName>
        <fullName evidence="1">Thioredoxin family protein (Thioredoxin_2 domain)</fullName>
    </submittedName>
</protein>
<dbReference type="EMBL" id="CP035928">
    <property type="protein sequence ID" value="QEP33744.1"/>
    <property type="molecule type" value="Genomic_DNA"/>
</dbReference>